<dbReference type="EMBL" id="JAGGNH010000008">
    <property type="protein sequence ID" value="KAJ0965584.1"/>
    <property type="molecule type" value="Genomic_DNA"/>
</dbReference>
<feature type="compositionally biased region" description="Polar residues" evidence="2">
    <location>
        <begin position="79"/>
        <end position="94"/>
    </location>
</feature>
<evidence type="ECO:0000259" key="3">
    <source>
        <dbReference type="PROSITE" id="PS50086"/>
    </source>
</evidence>
<dbReference type="PANTHER" id="PTHR22957">
    <property type="entry name" value="TBC1 DOMAIN FAMILY MEMBER GTPASE-ACTIVATING PROTEIN"/>
    <property type="match status" value="1"/>
</dbReference>
<feature type="compositionally biased region" description="Basic and acidic residues" evidence="2">
    <location>
        <begin position="629"/>
        <end position="640"/>
    </location>
</feature>
<name>A0A9D5H6Z2_9LILI</name>
<keyword evidence="1" id="KW-0343">GTPase activation</keyword>
<feature type="region of interest" description="Disordered" evidence="2">
    <location>
        <begin position="447"/>
        <end position="478"/>
    </location>
</feature>
<reference evidence="4" key="1">
    <citation type="submission" date="2021-03" db="EMBL/GenBank/DDBJ databases">
        <authorList>
            <person name="Li Z."/>
            <person name="Yang C."/>
        </authorList>
    </citation>
    <scope>NUCLEOTIDE SEQUENCE</scope>
    <source>
        <strain evidence="4">Dzin_1.0</strain>
        <tissue evidence="4">Leaf</tissue>
    </source>
</reference>
<dbReference type="OrthoDB" id="27140at2759"/>
<dbReference type="PROSITE" id="PS50086">
    <property type="entry name" value="TBC_RABGAP"/>
    <property type="match status" value="1"/>
</dbReference>
<feature type="compositionally biased region" description="Basic and acidic residues" evidence="2">
    <location>
        <begin position="653"/>
        <end position="670"/>
    </location>
</feature>
<dbReference type="PANTHER" id="PTHR22957:SF337">
    <property type="entry name" value="TBC1 DOMAIN FAMILY MEMBER 5"/>
    <property type="match status" value="1"/>
</dbReference>
<gene>
    <name evidence="4" type="ORF">J5N97_026722</name>
</gene>
<accession>A0A9D5H6Z2</accession>
<evidence type="ECO:0000313" key="4">
    <source>
        <dbReference type="EMBL" id="KAJ0965584.1"/>
    </source>
</evidence>
<dbReference type="SMART" id="SM00164">
    <property type="entry name" value="TBC"/>
    <property type="match status" value="1"/>
</dbReference>
<dbReference type="Proteomes" id="UP001085076">
    <property type="component" value="Miscellaneous, Linkage group lg08"/>
</dbReference>
<keyword evidence="5" id="KW-1185">Reference proteome</keyword>
<organism evidence="4 5">
    <name type="scientific">Dioscorea zingiberensis</name>
    <dbReference type="NCBI Taxonomy" id="325984"/>
    <lineage>
        <taxon>Eukaryota</taxon>
        <taxon>Viridiplantae</taxon>
        <taxon>Streptophyta</taxon>
        <taxon>Embryophyta</taxon>
        <taxon>Tracheophyta</taxon>
        <taxon>Spermatophyta</taxon>
        <taxon>Magnoliopsida</taxon>
        <taxon>Liliopsida</taxon>
        <taxon>Dioscoreales</taxon>
        <taxon>Dioscoreaceae</taxon>
        <taxon>Dioscorea</taxon>
    </lineage>
</organism>
<comment type="caution">
    <text evidence="4">The sequence shown here is derived from an EMBL/GenBank/DDBJ whole genome shotgun (WGS) entry which is preliminary data.</text>
</comment>
<dbReference type="AlphaFoldDB" id="A0A9D5H6Z2"/>
<dbReference type="GO" id="GO:0005096">
    <property type="term" value="F:GTPase activator activity"/>
    <property type="evidence" value="ECO:0007669"/>
    <property type="project" value="UniProtKB-KW"/>
</dbReference>
<feature type="compositionally biased region" description="Basic and acidic residues" evidence="2">
    <location>
        <begin position="692"/>
        <end position="708"/>
    </location>
</feature>
<feature type="region of interest" description="Disordered" evidence="2">
    <location>
        <begin position="1"/>
        <end position="25"/>
    </location>
</feature>
<reference evidence="4" key="2">
    <citation type="journal article" date="2022" name="Hortic Res">
        <title>The genome of Dioscorea zingiberensis sheds light on the biosynthesis, origin and evolution of the medicinally important diosgenin saponins.</title>
        <authorList>
            <person name="Li Y."/>
            <person name="Tan C."/>
            <person name="Li Z."/>
            <person name="Guo J."/>
            <person name="Li S."/>
            <person name="Chen X."/>
            <person name="Wang C."/>
            <person name="Dai X."/>
            <person name="Yang H."/>
            <person name="Song W."/>
            <person name="Hou L."/>
            <person name="Xu J."/>
            <person name="Tong Z."/>
            <person name="Xu A."/>
            <person name="Yuan X."/>
            <person name="Wang W."/>
            <person name="Yang Q."/>
            <person name="Chen L."/>
            <person name="Sun Z."/>
            <person name="Wang K."/>
            <person name="Pan B."/>
            <person name="Chen J."/>
            <person name="Bao Y."/>
            <person name="Liu F."/>
            <person name="Qi X."/>
            <person name="Gang D.R."/>
            <person name="Wen J."/>
            <person name="Li J."/>
        </authorList>
    </citation>
    <scope>NUCLEOTIDE SEQUENCE</scope>
    <source>
        <strain evidence="4">Dzin_1.0</strain>
    </source>
</reference>
<sequence length="833" mass="92376">MAPAPIDPPLLESSSKDRSSGAESRFPDLRGVRWRIDLGILPGLPSTSIDELRRVTADTRRRYASMRRRLLIDPHLSKDGSSSPDLSVDNPLSQNPDSTWGRFFRNAELEKMVDQDLSRLYPEHGSYFQTSACQAMLRRILLMWCLRHPEYGYRQGMHELLAPLLYVLNVDVQHLVEVRKIYEDYFTDDFDEMSFPNGDMVSNYRFTRAANWVAGLDNEVDSLGDRAKPCSLDELDPDTRDIFLLSDAYGAEGELGIVLSERFMEHDAYCMFDGLMSGGHGVVAMADFFSPSPAPGSSSSLPPVIEASCALYHLLSIVDSSLHSHLVELGVEPQYFALRWLRVLFGREFSLEDLLVIWDEIFSSPNGTVVELHSDYSFKVLCSPRGAFISAMAVSMLLHLRSSLLATEYATACLQRLLNFPESVDVKKLIEKAKSLQALALEANLSSSPSQESSSRNRPVVSRGYSLPSGSSSPKTPLYPLPDSYWEDKWRVLHEEEALHKATKSRSVSKRTVKGLLVKRLGLSRTESDPSPAMDMNDNNDVRSSVRRSLVNDFAQEINSKADHGKVECDGDSDISGSKESISVAVDEEKHFTEDAADRSATGRISDVIEDTCLSGENSVCSLETSPHGLHDNHENESDRSSVTSNSFVADNDENHEIRHLDESCGKSVDDNPDNPPSRDSEDLETTCTRDLISDADKTEKEDAALKERKPLAGKFQWLWKFGKGSSGGNGEKGGSEAQQSSVCGNMCKTISSSTTSDGRTEVVDKKMMNTLKNLGQSMLENIQVIESVFQQDRGQMGTLENISNNVLVGKGQATAMTALKELRKISNLLSEM</sequence>
<feature type="compositionally biased region" description="Low complexity" evidence="2">
    <location>
        <begin position="462"/>
        <end position="474"/>
    </location>
</feature>
<feature type="region of interest" description="Disordered" evidence="2">
    <location>
        <begin position="624"/>
        <end position="708"/>
    </location>
</feature>
<dbReference type="Gene3D" id="1.10.8.270">
    <property type="entry name" value="putative rabgap domain of human tbc1 domain family member 14 like domains"/>
    <property type="match status" value="1"/>
</dbReference>
<dbReference type="InterPro" id="IPR035969">
    <property type="entry name" value="Rab-GAP_TBC_sf"/>
</dbReference>
<feature type="domain" description="Rab-GAP TBC" evidence="3">
    <location>
        <begin position="24"/>
        <end position="365"/>
    </location>
</feature>
<dbReference type="InterPro" id="IPR000195">
    <property type="entry name" value="Rab-GAP-TBC_dom"/>
</dbReference>
<dbReference type="FunFam" id="1.10.472.80:FF:000034">
    <property type="entry name" value="TBC1 domain family member 5"/>
    <property type="match status" value="1"/>
</dbReference>
<evidence type="ECO:0000256" key="1">
    <source>
        <dbReference type="ARBA" id="ARBA00022468"/>
    </source>
</evidence>
<feature type="region of interest" description="Disordered" evidence="2">
    <location>
        <begin position="74"/>
        <end position="94"/>
    </location>
</feature>
<evidence type="ECO:0000313" key="5">
    <source>
        <dbReference type="Proteomes" id="UP001085076"/>
    </source>
</evidence>
<evidence type="ECO:0000256" key="2">
    <source>
        <dbReference type="SAM" id="MobiDB-lite"/>
    </source>
</evidence>
<dbReference type="SUPFAM" id="SSF47923">
    <property type="entry name" value="Ypt/Rab-GAP domain of gyp1p"/>
    <property type="match status" value="2"/>
</dbReference>
<feature type="compositionally biased region" description="Basic and acidic residues" evidence="2">
    <location>
        <begin position="14"/>
        <end position="25"/>
    </location>
</feature>
<dbReference type="Gene3D" id="1.10.472.80">
    <property type="entry name" value="Ypt/Rab-GAP domain of gyp1p, domain 3"/>
    <property type="match status" value="1"/>
</dbReference>
<proteinExistence type="predicted"/>
<dbReference type="Pfam" id="PF00566">
    <property type="entry name" value="RabGAP-TBC"/>
    <property type="match status" value="2"/>
</dbReference>
<protein>
    <recommendedName>
        <fullName evidence="3">Rab-GAP TBC domain-containing protein</fullName>
    </recommendedName>
</protein>